<evidence type="ECO:0000256" key="7">
    <source>
        <dbReference type="ARBA" id="ARBA00023053"/>
    </source>
</evidence>
<keyword evidence="11 12" id="KW-0407">Ion channel</keyword>
<dbReference type="AlphaFoldDB" id="A0A084VIH4"/>
<evidence type="ECO:0000256" key="5">
    <source>
        <dbReference type="ARBA" id="ARBA00022692"/>
    </source>
</evidence>
<dbReference type="VEuPathDB" id="VectorBase:ASIS010466"/>
<feature type="transmembrane region" description="Helical" evidence="13">
    <location>
        <begin position="61"/>
        <end position="80"/>
    </location>
</feature>
<protein>
    <submittedName>
        <fullName evidence="14">AGAP011433-PA-like protein</fullName>
    </submittedName>
</protein>
<dbReference type="PANTHER" id="PTHR11690">
    <property type="entry name" value="AMILORIDE-SENSITIVE SODIUM CHANNEL-RELATED"/>
    <property type="match status" value="1"/>
</dbReference>
<dbReference type="Proteomes" id="UP000030765">
    <property type="component" value="Unassembled WGS sequence"/>
</dbReference>
<comment type="similarity">
    <text evidence="2 12">Belongs to the amiloride-sensitive sodium channel (TC 1.A.6) family.</text>
</comment>
<dbReference type="STRING" id="74873.A0A084VIH4"/>
<proteinExistence type="inferred from homology"/>
<keyword evidence="7" id="KW-0915">Sodium</keyword>
<dbReference type="VEuPathDB" id="VectorBase:ASIC005084"/>
<evidence type="ECO:0000256" key="11">
    <source>
        <dbReference type="ARBA" id="ARBA00023303"/>
    </source>
</evidence>
<evidence type="ECO:0000256" key="2">
    <source>
        <dbReference type="ARBA" id="ARBA00007193"/>
    </source>
</evidence>
<dbReference type="Gene3D" id="1.10.287.820">
    <property type="entry name" value="Acid-sensing ion channel domain"/>
    <property type="match status" value="1"/>
</dbReference>
<keyword evidence="3 12" id="KW-0813">Transport</keyword>
<name>A0A084VIH4_ANOSI</name>
<keyword evidence="9 13" id="KW-0472">Membrane</keyword>
<evidence type="ECO:0000313" key="14">
    <source>
        <dbReference type="EMBL" id="KFB37768.1"/>
    </source>
</evidence>
<reference evidence="15" key="2">
    <citation type="submission" date="2020-05" db="UniProtKB">
        <authorList>
            <consortium name="EnsemblMetazoa"/>
        </authorList>
    </citation>
    <scope>IDENTIFICATION</scope>
</reference>
<evidence type="ECO:0000313" key="15">
    <source>
        <dbReference type="EnsemblMetazoa" id="ASIC005084-PA"/>
    </source>
</evidence>
<evidence type="ECO:0000313" key="16">
    <source>
        <dbReference type="Proteomes" id="UP000030765"/>
    </source>
</evidence>
<dbReference type="EMBL" id="ATLV01013356">
    <property type="status" value="NOT_ANNOTATED_CDS"/>
    <property type="molecule type" value="Genomic_DNA"/>
</dbReference>
<keyword evidence="10 12" id="KW-0739">Sodium transport</keyword>
<dbReference type="Pfam" id="PF00858">
    <property type="entry name" value="ASC"/>
    <property type="match status" value="2"/>
</dbReference>
<evidence type="ECO:0000256" key="12">
    <source>
        <dbReference type="RuleBase" id="RU000679"/>
    </source>
</evidence>
<dbReference type="OMA" id="NCEMECH"/>
<sequence>MEPMDKVILQQREVPCNKVPQPPLQVAGEGDEGILKDYLHNSSFPVARYVLGSDLRHSLRLFWVAVGLCLVAVFSFTVTVCIERLKDPSNVFVGEAERPLPIWSIPFPALTLCPTKKQTCTGENIRLEQLCEKICWEDNCTQCAKLLDPVRTDRGLCYTFNAVAGNEIFNNVSITNVRHLSNVTRLTENWDFLRGLQLIHKVQVKEYPRAAQDISGRYRLRIFTLRELNESSCPTPSLDAYIHSPIDFPFKPNKPTPIPAEQGLVLLTVYPKLVRSQRYLRYFTSSATGCISQLQNPLKYFTIYTQANCEMECHTNFFLQMRRCVLDHMPRAPNTSLCNGTSKYFNVYNKNTNALLRAEKIPRSHFFRWKCNCLPACVEFRYSAEVSQDLVSPSNDSEPTSTQLVVEFAEDHFYPLVRVVRYGWIDFLANFGGLIALFLGVSIVSLLEVFFFCLVKPAVVR</sequence>
<dbReference type="InterPro" id="IPR001873">
    <property type="entry name" value="ENaC"/>
</dbReference>
<dbReference type="EnsemblMetazoa" id="ASIC005084-RA">
    <property type="protein sequence ID" value="ASIC005084-PA"/>
    <property type="gene ID" value="ASIC005084"/>
</dbReference>
<evidence type="ECO:0000256" key="13">
    <source>
        <dbReference type="SAM" id="Phobius"/>
    </source>
</evidence>
<evidence type="ECO:0000256" key="1">
    <source>
        <dbReference type="ARBA" id="ARBA00004141"/>
    </source>
</evidence>
<keyword evidence="5 12" id="KW-0812">Transmembrane</keyword>
<dbReference type="Gene3D" id="1.10.287.770">
    <property type="entry name" value="YojJ-like"/>
    <property type="match status" value="1"/>
</dbReference>
<evidence type="ECO:0000256" key="9">
    <source>
        <dbReference type="ARBA" id="ARBA00023136"/>
    </source>
</evidence>
<keyword evidence="16" id="KW-1185">Reference proteome</keyword>
<dbReference type="OrthoDB" id="5874059at2759"/>
<keyword evidence="6 13" id="KW-1133">Transmembrane helix</keyword>
<feature type="transmembrane region" description="Helical" evidence="13">
    <location>
        <begin position="431"/>
        <end position="455"/>
    </location>
</feature>
<evidence type="ECO:0000256" key="6">
    <source>
        <dbReference type="ARBA" id="ARBA00022989"/>
    </source>
</evidence>
<evidence type="ECO:0000256" key="8">
    <source>
        <dbReference type="ARBA" id="ARBA00023065"/>
    </source>
</evidence>
<keyword evidence="8 12" id="KW-0406">Ion transport</keyword>
<dbReference type="GO" id="GO:0015280">
    <property type="term" value="F:ligand-gated sodium channel activity"/>
    <property type="evidence" value="ECO:0007669"/>
    <property type="project" value="TreeGrafter"/>
</dbReference>
<accession>A0A084VIH4</accession>
<dbReference type="GO" id="GO:0005886">
    <property type="term" value="C:plasma membrane"/>
    <property type="evidence" value="ECO:0007669"/>
    <property type="project" value="TreeGrafter"/>
</dbReference>
<evidence type="ECO:0000256" key="4">
    <source>
        <dbReference type="ARBA" id="ARBA00022461"/>
    </source>
</evidence>
<gene>
    <name evidence="14" type="ORF">ZHAS_00005084</name>
</gene>
<reference evidence="14 16" key="1">
    <citation type="journal article" date="2014" name="BMC Genomics">
        <title>Genome sequence of Anopheles sinensis provides insight into genetics basis of mosquito competence for malaria parasites.</title>
        <authorList>
            <person name="Zhou D."/>
            <person name="Zhang D."/>
            <person name="Ding G."/>
            <person name="Shi L."/>
            <person name="Hou Q."/>
            <person name="Ye Y."/>
            <person name="Xu Y."/>
            <person name="Zhou H."/>
            <person name="Xiong C."/>
            <person name="Li S."/>
            <person name="Yu J."/>
            <person name="Hong S."/>
            <person name="Yu X."/>
            <person name="Zou P."/>
            <person name="Chen C."/>
            <person name="Chang X."/>
            <person name="Wang W."/>
            <person name="Lv Y."/>
            <person name="Sun Y."/>
            <person name="Ma L."/>
            <person name="Shen B."/>
            <person name="Zhu C."/>
        </authorList>
    </citation>
    <scope>NUCLEOTIDE SEQUENCE [LARGE SCALE GENOMIC DNA]</scope>
</reference>
<dbReference type="PANTHER" id="PTHR11690:SF288">
    <property type="entry name" value="AMILORIDE-SENSITIVE NA+ CHANNEL-RELATED"/>
    <property type="match status" value="1"/>
</dbReference>
<comment type="subcellular location">
    <subcellularLocation>
        <location evidence="1">Membrane</location>
        <topology evidence="1">Multi-pass membrane protein</topology>
    </subcellularLocation>
</comment>
<keyword evidence="4 12" id="KW-0894">Sodium channel</keyword>
<dbReference type="EMBL" id="KE524854">
    <property type="protein sequence ID" value="KFB37768.1"/>
    <property type="molecule type" value="Genomic_DNA"/>
</dbReference>
<evidence type="ECO:0000256" key="10">
    <source>
        <dbReference type="ARBA" id="ARBA00023201"/>
    </source>
</evidence>
<evidence type="ECO:0000256" key="3">
    <source>
        <dbReference type="ARBA" id="ARBA00022448"/>
    </source>
</evidence>
<organism evidence="14">
    <name type="scientific">Anopheles sinensis</name>
    <name type="common">Mosquito</name>
    <dbReference type="NCBI Taxonomy" id="74873"/>
    <lineage>
        <taxon>Eukaryota</taxon>
        <taxon>Metazoa</taxon>
        <taxon>Ecdysozoa</taxon>
        <taxon>Arthropoda</taxon>
        <taxon>Hexapoda</taxon>
        <taxon>Insecta</taxon>
        <taxon>Pterygota</taxon>
        <taxon>Neoptera</taxon>
        <taxon>Endopterygota</taxon>
        <taxon>Diptera</taxon>
        <taxon>Nematocera</taxon>
        <taxon>Culicoidea</taxon>
        <taxon>Culicidae</taxon>
        <taxon>Anophelinae</taxon>
        <taxon>Anopheles</taxon>
    </lineage>
</organism>